<dbReference type="RefSeq" id="WP_013186606.1">
    <property type="nucleotide sequence ID" value="NC_014230.1"/>
</dbReference>
<proteinExistence type="predicted"/>
<evidence type="ECO:0000313" key="2">
    <source>
        <dbReference type="EMBL" id="EAP87930.1"/>
    </source>
</evidence>
<accession>A3U6R3</accession>
<feature type="transmembrane region" description="Helical" evidence="1">
    <location>
        <begin position="9"/>
        <end position="27"/>
    </location>
</feature>
<name>A3U6R3_CROAH</name>
<keyword evidence="1" id="KW-0812">Transmembrane</keyword>
<evidence type="ECO:0000313" key="3">
    <source>
        <dbReference type="Proteomes" id="UP000002297"/>
    </source>
</evidence>
<keyword evidence="1" id="KW-0472">Membrane</keyword>
<organism evidence="2 3">
    <name type="scientific">Croceibacter atlanticus (strain ATCC BAA-628 / JCM 21780 / CIP 108009 / IAM 15332 / KCTC 12090 / HTCC2559)</name>
    <dbReference type="NCBI Taxonomy" id="216432"/>
    <lineage>
        <taxon>Bacteria</taxon>
        <taxon>Pseudomonadati</taxon>
        <taxon>Bacteroidota</taxon>
        <taxon>Flavobacteriia</taxon>
        <taxon>Flavobacteriales</taxon>
        <taxon>Flavobacteriaceae</taxon>
        <taxon>Croceibacter</taxon>
    </lineage>
</organism>
<keyword evidence="3" id="KW-1185">Reference proteome</keyword>
<sequence length="64" mass="7783">MKLYKFFEYAYIAIAVWFIGEAISIWATDRGRSYMLLAFAAVALFLFFFKRKFRRKIEDNNRQE</sequence>
<protein>
    <submittedName>
        <fullName evidence="2">Uncharacterized protein</fullName>
    </submittedName>
</protein>
<dbReference type="EMBL" id="CP002046">
    <property type="protein sequence ID" value="EAP87930.1"/>
    <property type="molecule type" value="Genomic_DNA"/>
</dbReference>
<dbReference type="STRING" id="216432.CA2559_04205"/>
<dbReference type="HOGENOM" id="CLU_205917_1_0_10"/>
<dbReference type="Proteomes" id="UP000002297">
    <property type="component" value="Chromosome"/>
</dbReference>
<dbReference type="KEGG" id="cat:CA2559_04205"/>
<keyword evidence="1" id="KW-1133">Transmembrane helix</keyword>
<reference evidence="2 3" key="1">
    <citation type="journal article" date="2010" name="J. Bacteriol.">
        <title>The complete genome sequence of Croceibacter atlanticus HTCC2559T.</title>
        <authorList>
            <person name="Oh H.M."/>
            <person name="Kang I."/>
            <person name="Ferriera S."/>
            <person name="Giovannoni S.J."/>
            <person name="Cho J.C."/>
        </authorList>
    </citation>
    <scope>NUCLEOTIDE SEQUENCE [LARGE SCALE GENOMIC DNA]</scope>
    <source>
        <strain evidence="3">ATCC BAA-628 / HTCC2559 / KCTC 12090</strain>
    </source>
</reference>
<dbReference type="AlphaFoldDB" id="A3U6R3"/>
<dbReference type="GeneID" id="89452633"/>
<feature type="transmembrane region" description="Helical" evidence="1">
    <location>
        <begin position="33"/>
        <end position="49"/>
    </location>
</feature>
<evidence type="ECO:0000256" key="1">
    <source>
        <dbReference type="SAM" id="Phobius"/>
    </source>
</evidence>
<dbReference type="OrthoDB" id="1151040at2"/>
<gene>
    <name evidence="2" type="ordered locus">CA2559_04205</name>
</gene>